<dbReference type="OrthoDB" id="2860904at2"/>
<dbReference type="SUPFAM" id="SSF54427">
    <property type="entry name" value="NTF2-like"/>
    <property type="match status" value="1"/>
</dbReference>
<dbReference type="InterPro" id="IPR037401">
    <property type="entry name" value="SnoaL-like"/>
</dbReference>
<reference evidence="2" key="1">
    <citation type="submission" date="2021-04" db="EMBL/GenBank/DDBJ databases">
        <title>Isolation of p-tert-butylphenol degrading bacteria Sphingobium phenoxybenzoativorans Tas13 from active sludge.</title>
        <authorList>
            <person name="Li Y."/>
        </authorList>
    </citation>
    <scope>NUCLEOTIDE SEQUENCE</scope>
    <source>
        <strain evidence="2">Tas13</strain>
    </source>
</reference>
<dbReference type="RefSeq" id="WP_070157445.1">
    <property type="nucleotide sequence ID" value="NZ_CP073910.1"/>
</dbReference>
<proteinExistence type="predicted"/>
<feature type="domain" description="SnoaL-like" evidence="1">
    <location>
        <begin position="9"/>
        <end position="104"/>
    </location>
</feature>
<protein>
    <submittedName>
        <fullName evidence="2">Nuclear transport factor 2 family protein</fullName>
    </submittedName>
</protein>
<evidence type="ECO:0000259" key="1">
    <source>
        <dbReference type="Pfam" id="PF13577"/>
    </source>
</evidence>
<keyword evidence="3" id="KW-1185">Reference proteome</keyword>
<accession>A0A975K7S6</accession>
<dbReference type="InterPro" id="IPR032710">
    <property type="entry name" value="NTF2-like_dom_sf"/>
</dbReference>
<name>A0A975K7S6_9SPHN</name>
<evidence type="ECO:0000313" key="3">
    <source>
        <dbReference type="Proteomes" id="UP000681425"/>
    </source>
</evidence>
<dbReference type="Gene3D" id="3.10.450.50">
    <property type="match status" value="1"/>
</dbReference>
<sequence>MGCISTVDLQTKMEVQELVSRFCHFLDHNNAQEWTRLFTTDCHLDAGSVGIFNGRAAIIGIPELVYAKSAGNWRHHLSNVMIDRTGNARELEIHAYCLVTDWSKKGALISCYDFHARLQNRCHWQIADLKMRPVGACDGNVAERAAAEKSLSPMMLN</sequence>
<evidence type="ECO:0000313" key="2">
    <source>
        <dbReference type="EMBL" id="QUT06375.1"/>
    </source>
</evidence>
<dbReference type="AlphaFoldDB" id="A0A975K7S6"/>
<organism evidence="2 3">
    <name type="scientific">Sphingobium phenoxybenzoativorans</name>
    <dbReference type="NCBI Taxonomy" id="1592790"/>
    <lineage>
        <taxon>Bacteria</taxon>
        <taxon>Pseudomonadati</taxon>
        <taxon>Pseudomonadota</taxon>
        <taxon>Alphaproteobacteria</taxon>
        <taxon>Sphingomonadales</taxon>
        <taxon>Sphingomonadaceae</taxon>
        <taxon>Sphingobium</taxon>
    </lineage>
</organism>
<dbReference type="Pfam" id="PF13577">
    <property type="entry name" value="SnoaL_4"/>
    <property type="match status" value="1"/>
</dbReference>
<dbReference type="Proteomes" id="UP000681425">
    <property type="component" value="Chromosome"/>
</dbReference>
<dbReference type="KEGG" id="spph:KFK14_02530"/>
<dbReference type="EMBL" id="CP073910">
    <property type="protein sequence ID" value="QUT06375.1"/>
    <property type="molecule type" value="Genomic_DNA"/>
</dbReference>
<gene>
    <name evidence="2" type="ORF">KFK14_02530</name>
</gene>